<evidence type="ECO:0000313" key="1">
    <source>
        <dbReference type="EMBL" id="RWR74764.1"/>
    </source>
</evidence>
<dbReference type="Proteomes" id="UP000283530">
    <property type="component" value="Unassembled WGS sequence"/>
</dbReference>
<evidence type="ECO:0000313" key="2">
    <source>
        <dbReference type="Proteomes" id="UP000283530"/>
    </source>
</evidence>
<proteinExistence type="predicted"/>
<reference evidence="1 2" key="1">
    <citation type="journal article" date="2019" name="Nat. Plants">
        <title>Stout camphor tree genome fills gaps in understanding of flowering plant genome evolution.</title>
        <authorList>
            <person name="Chaw S.M."/>
            <person name="Liu Y.C."/>
            <person name="Wu Y.W."/>
            <person name="Wang H.Y."/>
            <person name="Lin C.I."/>
            <person name="Wu C.S."/>
            <person name="Ke H.M."/>
            <person name="Chang L.Y."/>
            <person name="Hsu C.Y."/>
            <person name="Yang H.T."/>
            <person name="Sudianto E."/>
            <person name="Hsu M.H."/>
            <person name="Wu K.P."/>
            <person name="Wang L.N."/>
            <person name="Leebens-Mack J.H."/>
            <person name="Tsai I.J."/>
        </authorList>
    </citation>
    <scope>NUCLEOTIDE SEQUENCE [LARGE SCALE GENOMIC DNA]</scope>
    <source>
        <strain evidence="2">cv. Chaw 1501</strain>
        <tissue evidence="1">Young leaves</tissue>
    </source>
</reference>
<gene>
    <name evidence="1" type="ORF">CKAN_00310700</name>
</gene>
<sequence>MLWSVQTRPLNACRRIGLSIYYWIGRDNLTQLRDPMCLLSRNCSMYLMESVTSLQLMNCFMGKARDKDEFN</sequence>
<accession>A0A3S3M7N6</accession>
<dbReference type="EMBL" id="QPKB01000001">
    <property type="protein sequence ID" value="RWR74764.1"/>
    <property type="molecule type" value="Genomic_DNA"/>
</dbReference>
<name>A0A3S3M7N6_9MAGN</name>
<dbReference type="AlphaFoldDB" id="A0A3S3M7N6"/>
<keyword evidence="2" id="KW-1185">Reference proteome</keyword>
<comment type="caution">
    <text evidence="1">The sequence shown here is derived from an EMBL/GenBank/DDBJ whole genome shotgun (WGS) entry which is preliminary data.</text>
</comment>
<organism evidence="1 2">
    <name type="scientific">Cinnamomum micranthum f. kanehirae</name>
    <dbReference type="NCBI Taxonomy" id="337451"/>
    <lineage>
        <taxon>Eukaryota</taxon>
        <taxon>Viridiplantae</taxon>
        <taxon>Streptophyta</taxon>
        <taxon>Embryophyta</taxon>
        <taxon>Tracheophyta</taxon>
        <taxon>Spermatophyta</taxon>
        <taxon>Magnoliopsida</taxon>
        <taxon>Magnoliidae</taxon>
        <taxon>Laurales</taxon>
        <taxon>Lauraceae</taxon>
        <taxon>Cinnamomum</taxon>
    </lineage>
</organism>
<protein>
    <submittedName>
        <fullName evidence="1">Uncharacterized protein</fullName>
    </submittedName>
</protein>